<accession>A0A645FUN3</accession>
<proteinExistence type="predicted"/>
<reference evidence="1" key="1">
    <citation type="submission" date="2019-08" db="EMBL/GenBank/DDBJ databases">
        <authorList>
            <person name="Kucharzyk K."/>
            <person name="Murdoch R.W."/>
            <person name="Higgins S."/>
            <person name="Loffler F."/>
        </authorList>
    </citation>
    <scope>NUCLEOTIDE SEQUENCE</scope>
</reference>
<evidence type="ECO:0000313" key="1">
    <source>
        <dbReference type="EMBL" id="MPN17496.1"/>
    </source>
</evidence>
<name>A0A645FUN3_9ZZZZ</name>
<comment type="caution">
    <text evidence="1">The sequence shown here is derived from an EMBL/GenBank/DDBJ whole genome shotgun (WGS) entry which is preliminary data.</text>
</comment>
<organism evidence="1">
    <name type="scientific">bioreactor metagenome</name>
    <dbReference type="NCBI Taxonomy" id="1076179"/>
    <lineage>
        <taxon>unclassified sequences</taxon>
        <taxon>metagenomes</taxon>
        <taxon>ecological metagenomes</taxon>
    </lineage>
</organism>
<protein>
    <submittedName>
        <fullName evidence="1">Uncharacterized protein</fullName>
    </submittedName>
</protein>
<gene>
    <name evidence="1" type="ORF">SDC9_164850</name>
</gene>
<sequence>MVSDYHSNNKERQTIRTGKEIGTVDKLTKGEEINLVQARNLGGAFA</sequence>
<dbReference type="AlphaFoldDB" id="A0A645FUN3"/>
<dbReference type="EMBL" id="VSSQ01064646">
    <property type="protein sequence ID" value="MPN17496.1"/>
    <property type="molecule type" value="Genomic_DNA"/>
</dbReference>